<reference evidence="12 13" key="1">
    <citation type="submission" date="2016-10" db="EMBL/GenBank/DDBJ databases">
        <authorList>
            <person name="de Groot N.N."/>
        </authorList>
    </citation>
    <scope>NUCLEOTIDE SEQUENCE [LARGE SCALE GENOMIC DNA]</scope>
    <source>
        <strain evidence="12 13">CGMCC 1.9159</strain>
    </source>
</reference>
<dbReference type="UniPathway" id="UPA00059">
    <property type="reaction ID" value="UER00104"/>
</dbReference>
<evidence type="ECO:0000256" key="5">
    <source>
        <dbReference type="ARBA" id="ARBA00022723"/>
    </source>
</evidence>
<accession>A0A1G9I9X2</accession>
<dbReference type="GO" id="GO:0046872">
    <property type="term" value="F:metal ion binding"/>
    <property type="evidence" value="ECO:0007669"/>
    <property type="project" value="UniProtKB-KW"/>
</dbReference>
<feature type="binding site" evidence="10">
    <location>
        <position position="94"/>
    </location>
    <ligand>
        <name>Mg(2+)</name>
        <dbReference type="ChEBI" id="CHEBI:18420"/>
    </ligand>
</feature>
<dbReference type="InterPro" id="IPR008949">
    <property type="entry name" value="Isoprenoid_synthase_dom_sf"/>
</dbReference>
<dbReference type="InterPro" id="IPR000086">
    <property type="entry name" value="NUDIX_hydrolase_dom"/>
</dbReference>
<dbReference type="NCBIfam" id="NF002995">
    <property type="entry name" value="PRK03759.1"/>
    <property type="match status" value="1"/>
</dbReference>
<proteinExistence type="inferred from homology"/>
<dbReference type="InterPro" id="IPR011876">
    <property type="entry name" value="IsopentenylPP_isomerase_typ1"/>
</dbReference>
<feature type="binding site" evidence="10">
    <location>
        <position position="123"/>
    </location>
    <ligand>
        <name>Mn(2+)</name>
        <dbReference type="ChEBI" id="CHEBI:29035"/>
    </ligand>
</feature>
<keyword evidence="8 10" id="KW-0414">Isoprene biosynthesis</keyword>
<evidence type="ECO:0000256" key="10">
    <source>
        <dbReference type="HAMAP-Rule" id="MF_00202"/>
    </source>
</evidence>
<keyword evidence="9 10" id="KW-0413">Isomerase</keyword>
<comment type="catalytic activity">
    <reaction evidence="10">
        <text>isopentenyl diphosphate = dimethylallyl diphosphate</text>
        <dbReference type="Rhea" id="RHEA:23284"/>
        <dbReference type="ChEBI" id="CHEBI:57623"/>
        <dbReference type="ChEBI" id="CHEBI:128769"/>
        <dbReference type="EC" id="5.3.3.2"/>
    </reaction>
</comment>
<dbReference type="GO" id="GO:0050992">
    <property type="term" value="P:dimethylallyl diphosphate biosynthetic process"/>
    <property type="evidence" value="ECO:0007669"/>
    <property type="project" value="UniProtKB-UniRule"/>
</dbReference>
<dbReference type="Pfam" id="PF00293">
    <property type="entry name" value="NUDIX"/>
    <property type="match status" value="1"/>
</dbReference>
<comment type="pathway">
    <text evidence="1 10">Isoprenoid biosynthesis; dimethylallyl diphosphate biosynthesis; dimethylallyl diphosphate from isopentenyl diphosphate: step 1/1.</text>
</comment>
<gene>
    <name evidence="10" type="primary">idi</name>
    <name evidence="12" type="ORF">SAMN04488242_0812</name>
</gene>
<evidence type="ECO:0000256" key="1">
    <source>
        <dbReference type="ARBA" id="ARBA00004826"/>
    </source>
</evidence>
<evidence type="ECO:0000313" key="13">
    <source>
        <dbReference type="Proteomes" id="UP000199475"/>
    </source>
</evidence>
<dbReference type="OrthoDB" id="9809458at2"/>
<dbReference type="SUPFAM" id="SSF48576">
    <property type="entry name" value="Terpenoid synthases"/>
    <property type="match status" value="1"/>
</dbReference>
<evidence type="ECO:0000259" key="11">
    <source>
        <dbReference type="PROSITE" id="PS51462"/>
    </source>
</evidence>
<feature type="active site" evidence="10">
    <location>
        <position position="74"/>
    </location>
</feature>
<dbReference type="GO" id="GO:0004452">
    <property type="term" value="F:isopentenyl-diphosphate delta-isomerase activity"/>
    <property type="evidence" value="ECO:0007669"/>
    <property type="project" value="UniProtKB-UniRule"/>
</dbReference>
<dbReference type="STRING" id="686624.SAMN04488242_0812"/>
<dbReference type="GO" id="GO:0008299">
    <property type="term" value="P:isoprenoid biosynthetic process"/>
    <property type="evidence" value="ECO:0007669"/>
    <property type="project" value="UniProtKB-UniRule"/>
</dbReference>
<dbReference type="EMBL" id="FNGP01000001">
    <property type="protein sequence ID" value="SDL22050.1"/>
    <property type="molecule type" value="Genomic_DNA"/>
</dbReference>
<evidence type="ECO:0000313" key="12">
    <source>
        <dbReference type="EMBL" id="SDL22050.1"/>
    </source>
</evidence>
<dbReference type="Pfam" id="PF00348">
    <property type="entry name" value="polyprenyl_synt"/>
    <property type="match status" value="1"/>
</dbReference>
<feature type="binding site" evidence="10">
    <location>
        <position position="32"/>
    </location>
    <ligand>
        <name>Mn(2+)</name>
        <dbReference type="ChEBI" id="CHEBI:29035"/>
    </ligand>
</feature>
<feature type="active site" evidence="10">
    <location>
        <position position="123"/>
    </location>
</feature>
<evidence type="ECO:0000256" key="7">
    <source>
        <dbReference type="ARBA" id="ARBA00023211"/>
    </source>
</evidence>
<dbReference type="GO" id="GO:0004659">
    <property type="term" value="F:prenyltransferase activity"/>
    <property type="evidence" value="ECO:0007669"/>
    <property type="project" value="InterPro"/>
</dbReference>
<comment type="cofactor">
    <cofactor evidence="10">
        <name>Mn(2+)</name>
        <dbReference type="ChEBI" id="CHEBI:29035"/>
    </cofactor>
    <text evidence="10">Binds 1 Mn(2+) ion per subunit.</text>
</comment>
<keyword evidence="7 10" id="KW-0464">Manganese</keyword>
<dbReference type="PANTHER" id="PTHR10885:SF0">
    <property type="entry name" value="ISOPENTENYL-DIPHOSPHATE DELTA-ISOMERASE"/>
    <property type="match status" value="1"/>
</dbReference>
<dbReference type="EC" id="5.3.3.2" evidence="3 10"/>
<keyword evidence="4 10" id="KW-0963">Cytoplasm</keyword>
<dbReference type="AlphaFoldDB" id="A0A1G9I9X2"/>
<evidence type="ECO:0000256" key="3">
    <source>
        <dbReference type="ARBA" id="ARBA00012057"/>
    </source>
</evidence>
<sequence length="545" mass="59485">MKRSRHAIDGDCVVLLDEDGRPAGEAARLEVHGTDTPLHLAFSTYLFDAQGRVLLTRRAIDKLTWPGVWTNSCCGHPRPGEAMEDAIRRRVREELGLDVQMLTKALPDFRYRAVDASGVVENEICPVYLAFVDSEPTPHPGEVMDYRWVDWESFVSGITAVPDVYSPWAVLQVAQLAPKLPRLIGGPPRSPSDVAACLAEVDALIVQELQRLGDTWNRFAGDIGVDVLPEDLPQWLESIMLAGGKRFRVAMTYWGFVAAGGVPGRAGYRSMMQAAAALETLHLFALIHDDVMDCSDSRRNRPTAHVEAAEWHRASAKTGEPARFGENLAILLGDLAHTLADALMDRLPERLRRAWYDLCIELIVGQRADLTSAAAGRRDLMHAKAVARLKSGAYTVTRPLQLGALAAGASDEALDALMRAGEDIGQAFAYRDDILGAWGDPARTGKPSGDDLAEGKETVIMALAAGRLVGEDADRLARMGSERMRDDDVAILQRALVEAGVRDEVERLIDKRMESAFAHLASSSLDPDGVAGLREAARTAAWRES</sequence>
<comment type="subcellular location">
    <subcellularLocation>
        <location evidence="10">Cytoplasm</location>
    </subcellularLocation>
</comment>
<feature type="binding site" evidence="10">
    <location>
        <position position="76"/>
    </location>
    <ligand>
        <name>Mn(2+)</name>
        <dbReference type="ChEBI" id="CHEBI:29035"/>
    </ligand>
</feature>
<comment type="function">
    <text evidence="10">Catalyzes the 1,3-allylic rearrangement of the homoallylic substrate isopentenyl (IPP) to its highly electrophilic allylic isomer, dimethylallyl diphosphate (DMAPP).</text>
</comment>
<dbReference type="InterPro" id="IPR056375">
    <property type="entry name" value="Idi_bact"/>
</dbReference>
<protein>
    <recommendedName>
        <fullName evidence="3 10">Isopentenyl-diphosphate Delta-isomerase</fullName>
        <shortName evidence="10">IPP isomerase</shortName>
        <ecNumber evidence="3 10">5.3.3.2</ecNumber>
    </recommendedName>
    <alternativeName>
        <fullName evidence="10">IPP:DMAPP isomerase</fullName>
    </alternativeName>
    <alternativeName>
        <fullName evidence="10">Isopentenyl pyrophosphate isomerase</fullName>
    </alternativeName>
</protein>
<evidence type="ECO:0000256" key="8">
    <source>
        <dbReference type="ARBA" id="ARBA00023229"/>
    </source>
</evidence>
<feature type="binding site" evidence="10">
    <location>
        <position position="121"/>
    </location>
    <ligand>
        <name>Mn(2+)</name>
        <dbReference type="ChEBI" id="CHEBI:29035"/>
    </ligand>
</feature>
<dbReference type="SFLD" id="SFLDS00005">
    <property type="entry name" value="Isoprenoid_Synthase_Type_I"/>
    <property type="match status" value="1"/>
</dbReference>
<evidence type="ECO:0000256" key="4">
    <source>
        <dbReference type="ARBA" id="ARBA00022490"/>
    </source>
</evidence>
<evidence type="ECO:0000256" key="9">
    <source>
        <dbReference type="ARBA" id="ARBA00023235"/>
    </source>
</evidence>
<evidence type="ECO:0000256" key="2">
    <source>
        <dbReference type="ARBA" id="ARBA00007579"/>
    </source>
</evidence>
<dbReference type="InterPro" id="IPR000092">
    <property type="entry name" value="Polyprenyl_synt"/>
</dbReference>
<dbReference type="HAMAP" id="MF_00202">
    <property type="entry name" value="Idi"/>
    <property type="match status" value="1"/>
</dbReference>
<dbReference type="PANTHER" id="PTHR10885">
    <property type="entry name" value="ISOPENTENYL-DIPHOSPHATE DELTA-ISOMERASE"/>
    <property type="match status" value="1"/>
</dbReference>
<dbReference type="GO" id="GO:0005737">
    <property type="term" value="C:cytoplasm"/>
    <property type="evidence" value="ECO:0007669"/>
    <property type="project" value="UniProtKB-SubCell"/>
</dbReference>
<dbReference type="CDD" id="cd02885">
    <property type="entry name" value="NUDIX_IPP_Isomerase"/>
    <property type="match status" value="1"/>
</dbReference>
<dbReference type="NCBIfam" id="TIGR02150">
    <property type="entry name" value="IPP_isom_1"/>
    <property type="match status" value="1"/>
</dbReference>
<dbReference type="Gene3D" id="3.90.79.10">
    <property type="entry name" value="Nucleoside Triphosphate Pyrophosphohydrolase"/>
    <property type="match status" value="1"/>
</dbReference>
<dbReference type="InterPro" id="IPR015797">
    <property type="entry name" value="NUDIX_hydrolase-like_dom_sf"/>
</dbReference>
<dbReference type="CDD" id="cd00685">
    <property type="entry name" value="Trans_IPPS_HT"/>
    <property type="match status" value="1"/>
</dbReference>
<comment type="cofactor">
    <cofactor evidence="10">
        <name>Mg(2+)</name>
        <dbReference type="ChEBI" id="CHEBI:18420"/>
    </cofactor>
    <text evidence="10">Binds 1 Mg(2+) ion per subunit. The magnesium ion binds only when substrate is bound.</text>
</comment>
<feature type="binding site" evidence="10">
    <location>
        <position position="39"/>
    </location>
    <ligand>
        <name>Mn(2+)</name>
        <dbReference type="ChEBI" id="CHEBI:29035"/>
    </ligand>
</feature>
<feature type="domain" description="Nudix hydrolase" evidence="11">
    <location>
        <begin position="37"/>
        <end position="171"/>
    </location>
</feature>
<evidence type="ECO:0000256" key="6">
    <source>
        <dbReference type="ARBA" id="ARBA00022842"/>
    </source>
</evidence>
<name>A0A1G9I9X2_9ACTN</name>
<dbReference type="PROSITE" id="PS51462">
    <property type="entry name" value="NUDIX"/>
    <property type="match status" value="1"/>
</dbReference>
<keyword evidence="13" id="KW-1185">Reference proteome</keyword>
<comment type="similarity">
    <text evidence="2 10">Belongs to the IPP isomerase type 1 family.</text>
</comment>
<dbReference type="Proteomes" id="UP000199475">
    <property type="component" value="Unassembled WGS sequence"/>
</dbReference>
<organism evidence="12 13">
    <name type="scientific">Tessaracoccus oleiagri</name>
    <dbReference type="NCBI Taxonomy" id="686624"/>
    <lineage>
        <taxon>Bacteria</taxon>
        <taxon>Bacillati</taxon>
        <taxon>Actinomycetota</taxon>
        <taxon>Actinomycetes</taxon>
        <taxon>Propionibacteriales</taxon>
        <taxon>Propionibacteriaceae</taxon>
        <taxon>Tessaracoccus</taxon>
    </lineage>
</organism>
<dbReference type="SUPFAM" id="SSF55811">
    <property type="entry name" value="Nudix"/>
    <property type="match status" value="1"/>
</dbReference>
<dbReference type="FunFam" id="3.90.79.10:FF:000009">
    <property type="entry name" value="Isopentenyl-diphosphate Delta-isomerase"/>
    <property type="match status" value="1"/>
</dbReference>
<keyword evidence="6 10" id="KW-0460">Magnesium</keyword>
<dbReference type="Gene3D" id="1.10.600.10">
    <property type="entry name" value="Farnesyl Diphosphate Synthase"/>
    <property type="match status" value="1"/>
</dbReference>
<keyword evidence="5 10" id="KW-0479">Metal-binding</keyword>